<dbReference type="InterPro" id="IPR039563">
    <property type="entry name" value="Peptidase_C39_single_dom"/>
</dbReference>
<evidence type="ECO:0000259" key="1">
    <source>
        <dbReference type="Pfam" id="PF13529"/>
    </source>
</evidence>
<name>A0A7W5DHW2_9GAMM</name>
<evidence type="ECO:0000313" key="3">
    <source>
        <dbReference type="Proteomes" id="UP000563050"/>
    </source>
</evidence>
<comment type="caution">
    <text evidence="2">The sequence shown here is derived from an EMBL/GenBank/DDBJ whole genome shotgun (WGS) entry which is preliminary data.</text>
</comment>
<dbReference type="RefSeq" id="WP_246378319.1">
    <property type="nucleotide sequence ID" value="NZ_JACHXQ010000001.1"/>
</dbReference>
<dbReference type="InterPro" id="IPR019734">
    <property type="entry name" value="TPR_rpt"/>
</dbReference>
<gene>
    <name evidence="2" type="ORF">FHR95_000465</name>
</gene>
<dbReference type="Pfam" id="PF13529">
    <property type="entry name" value="Peptidase_C39_2"/>
    <property type="match status" value="1"/>
</dbReference>
<organism evidence="2 3">
    <name type="scientific">Halomonas fontilapidosi</name>
    <dbReference type="NCBI Taxonomy" id="616675"/>
    <lineage>
        <taxon>Bacteria</taxon>
        <taxon>Pseudomonadati</taxon>
        <taxon>Pseudomonadota</taxon>
        <taxon>Gammaproteobacteria</taxon>
        <taxon>Oceanospirillales</taxon>
        <taxon>Halomonadaceae</taxon>
        <taxon>Halomonas</taxon>
    </lineage>
</organism>
<dbReference type="InterPro" id="IPR039564">
    <property type="entry name" value="Peptidase_C39-like"/>
</dbReference>
<protein>
    <recommendedName>
        <fullName evidence="1">Peptidase C39-like domain-containing protein</fullName>
    </recommendedName>
</protein>
<dbReference type="EMBL" id="JACHXQ010000001">
    <property type="protein sequence ID" value="MBB3182941.1"/>
    <property type="molecule type" value="Genomic_DNA"/>
</dbReference>
<keyword evidence="3" id="KW-1185">Reference proteome</keyword>
<sequence>MTPCPIRHHANTLRKNARAPGVLALVLMMLNIAGCASTPELSESTSQKLPQQTLLEEVPFHGQRDYQCGPASLAMVLNASGVPVDLDTLIPQVFLPGREGSVQPEMLATTRRHGRIPFVINGGFDALLTEIDAGHPVVVMQNLSLPTWPVWHYAVAIGFDREEETLILHSGMEPERMTSFTRFDATWARSDRWAFIALPPGDLPATTDAKSALEAIADFERVQGAKAAIPAWEAFVARHPTQAMGHFALGNARNAIGDSQGAIEAFEDAVKADSGLAVAWLNLGLLHRELGEGDKAHEALQRGATIPGAWQEQAKEALDDLKMGGE</sequence>
<reference evidence="2 3" key="1">
    <citation type="submission" date="2020-08" db="EMBL/GenBank/DDBJ databases">
        <title>Genomic Encyclopedia of Type Strains, Phase III (KMG-III): the genomes of soil and plant-associated and newly described type strains.</title>
        <authorList>
            <person name="Whitman W."/>
        </authorList>
    </citation>
    <scope>NUCLEOTIDE SEQUENCE [LARGE SCALE GENOMIC DNA]</scope>
    <source>
        <strain evidence="2 3">CECT 7341</strain>
    </source>
</reference>
<feature type="domain" description="Peptidase C39-like" evidence="1">
    <location>
        <begin position="57"/>
        <end position="168"/>
    </location>
</feature>
<dbReference type="Pfam" id="PF13432">
    <property type="entry name" value="TPR_16"/>
    <property type="match status" value="1"/>
</dbReference>
<dbReference type="InterPro" id="IPR011990">
    <property type="entry name" value="TPR-like_helical_dom_sf"/>
</dbReference>
<dbReference type="Gene3D" id="1.25.40.10">
    <property type="entry name" value="Tetratricopeptide repeat domain"/>
    <property type="match status" value="1"/>
</dbReference>
<dbReference type="AlphaFoldDB" id="A0A7W5DHW2"/>
<dbReference type="CDD" id="cd02549">
    <property type="entry name" value="Peptidase_C39A"/>
    <property type="match status" value="1"/>
</dbReference>
<proteinExistence type="predicted"/>
<dbReference type="SUPFAM" id="SSF48452">
    <property type="entry name" value="TPR-like"/>
    <property type="match status" value="1"/>
</dbReference>
<evidence type="ECO:0000313" key="2">
    <source>
        <dbReference type="EMBL" id="MBB3182941.1"/>
    </source>
</evidence>
<dbReference type="Proteomes" id="UP000563050">
    <property type="component" value="Unassembled WGS sequence"/>
</dbReference>
<dbReference type="SMART" id="SM00028">
    <property type="entry name" value="TPR"/>
    <property type="match status" value="2"/>
</dbReference>
<accession>A0A7W5DHW2</accession>
<dbReference type="Gene3D" id="3.90.70.10">
    <property type="entry name" value="Cysteine proteinases"/>
    <property type="match status" value="1"/>
</dbReference>
<dbReference type="NCBIfam" id="NF033920">
    <property type="entry name" value="C39_PA2778_fam"/>
    <property type="match status" value="1"/>
</dbReference>